<dbReference type="RefSeq" id="WP_078711264.1">
    <property type="nucleotide sequence ID" value="NZ_FUWY01000002.1"/>
</dbReference>
<dbReference type="Gene3D" id="1.10.10.10">
    <property type="entry name" value="Winged helix-like DNA-binding domain superfamily/Winged helix DNA-binding domain"/>
    <property type="match status" value="1"/>
</dbReference>
<accession>A0A1T4LDH5</accession>
<sequence length="116" mass="13588">MNEQLFQRINLGMLQSILDHEDIRDVVCNPSGNIVVTSNKIGTFTLKETITEVEVSRISNDTHLSERTVRKQLKILEQKKYIFRITRKRKCNGYTSNTYFFGMIKWFQSESSIYSS</sequence>
<protein>
    <submittedName>
        <fullName evidence="1">Uncharacterized protein</fullName>
    </submittedName>
</protein>
<dbReference type="AlphaFoldDB" id="A0A1T4LDH5"/>
<proteinExistence type="predicted"/>
<name>A0A1T4LDH5_9FIRM</name>
<evidence type="ECO:0000313" key="1">
    <source>
        <dbReference type="EMBL" id="SJZ52554.1"/>
    </source>
</evidence>
<dbReference type="EMBL" id="FUWY01000002">
    <property type="protein sequence ID" value="SJZ52554.1"/>
    <property type="molecule type" value="Genomic_DNA"/>
</dbReference>
<dbReference type="Proteomes" id="UP000243297">
    <property type="component" value="Unassembled WGS sequence"/>
</dbReference>
<organism evidence="1 2">
    <name type="scientific">Anaerorhabdus furcosa</name>
    <dbReference type="NCBI Taxonomy" id="118967"/>
    <lineage>
        <taxon>Bacteria</taxon>
        <taxon>Bacillati</taxon>
        <taxon>Bacillota</taxon>
        <taxon>Erysipelotrichia</taxon>
        <taxon>Erysipelotrichales</taxon>
        <taxon>Erysipelotrichaceae</taxon>
        <taxon>Anaerorhabdus</taxon>
    </lineage>
</organism>
<dbReference type="STRING" id="118967.SAMN02745191_0833"/>
<gene>
    <name evidence="1" type="ORF">SAMN02745191_0833</name>
</gene>
<reference evidence="2" key="1">
    <citation type="submission" date="2017-02" db="EMBL/GenBank/DDBJ databases">
        <authorList>
            <person name="Varghese N."/>
            <person name="Submissions S."/>
        </authorList>
    </citation>
    <scope>NUCLEOTIDE SEQUENCE [LARGE SCALE GENOMIC DNA]</scope>
    <source>
        <strain evidence="2">ATCC 25662</strain>
    </source>
</reference>
<evidence type="ECO:0000313" key="2">
    <source>
        <dbReference type="Proteomes" id="UP000243297"/>
    </source>
</evidence>
<dbReference type="InterPro" id="IPR036390">
    <property type="entry name" value="WH_DNA-bd_sf"/>
</dbReference>
<dbReference type="InterPro" id="IPR036388">
    <property type="entry name" value="WH-like_DNA-bd_sf"/>
</dbReference>
<keyword evidence="2" id="KW-1185">Reference proteome</keyword>
<dbReference type="SUPFAM" id="SSF46785">
    <property type="entry name" value="Winged helix' DNA-binding domain"/>
    <property type="match status" value="1"/>
</dbReference>